<organism evidence="2 3">
    <name type="scientific">Cymbomonas tetramitiformis</name>
    <dbReference type="NCBI Taxonomy" id="36881"/>
    <lineage>
        <taxon>Eukaryota</taxon>
        <taxon>Viridiplantae</taxon>
        <taxon>Chlorophyta</taxon>
        <taxon>Pyramimonadophyceae</taxon>
        <taxon>Pyramimonadales</taxon>
        <taxon>Pyramimonadaceae</taxon>
        <taxon>Cymbomonas</taxon>
    </lineage>
</organism>
<feature type="compositionally biased region" description="Basic residues" evidence="1">
    <location>
        <begin position="95"/>
        <end position="110"/>
    </location>
</feature>
<reference evidence="2 3" key="1">
    <citation type="journal article" date="2015" name="Genome Biol. Evol.">
        <title>Comparative Genomics of a Bacterivorous Green Alga Reveals Evolutionary Causalities and Consequences of Phago-Mixotrophic Mode of Nutrition.</title>
        <authorList>
            <person name="Burns J.A."/>
            <person name="Paasch A."/>
            <person name="Narechania A."/>
            <person name="Kim E."/>
        </authorList>
    </citation>
    <scope>NUCLEOTIDE SEQUENCE [LARGE SCALE GENOMIC DNA]</scope>
    <source>
        <strain evidence="2 3">PLY_AMNH</strain>
    </source>
</reference>
<feature type="region of interest" description="Disordered" evidence="1">
    <location>
        <begin position="61"/>
        <end position="110"/>
    </location>
</feature>
<sequence>MQEFRFPYPELTSTNGWPKMAYFNSATGYRGKPYTQKTSKKICDELMDDKYMAGFIEEIGSTTLSGRRPKGSQRNGARSVAEAPRARATETTHRAGPRQHSLRQGKKQEL</sequence>
<accession>A0AAE0ESA6</accession>
<feature type="compositionally biased region" description="Basic and acidic residues" evidence="1">
    <location>
        <begin position="84"/>
        <end position="93"/>
    </location>
</feature>
<dbReference type="EMBL" id="LGRX02034129">
    <property type="protein sequence ID" value="KAK3238716.1"/>
    <property type="molecule type" value="Genomic_DNA"/>
</dbReference>
<dbReference type="AlphaFoldDB" id="A0AAE0ESA6"/>
<protein>
    <submittedName>
        <fullName evidence="2">Uncharacterized protein</fullName>
    </submittedName>
</protein>
<proteinExistence type="predicted"/>
<comment type="caution">
    <text evidence="2">The sequence shown here is derived from an EMBL/GenBank/DDBJ whole genome shotgun (WGS) entry which is preliminary data.</text>
</comment>
<dbReference type="Proteomes" id="UP001190700">
    <property type="component" value="Unassembled WGS sequence"/>
</dbReference>
<name>A0AAE0ESA6_9CHLO</name>
<keyword evidence="3" id="KW-1185">Reference proteome</keyword>
<gene>
    <name evidence="2" type="ORF">CYMTET_51294</name>
</gene>
<evidence type="ECO:0000313" key="2">
    <source>
        <dbReference type="EMBL" id="KAK3238716.1"/>
    </source>
</evidence>
<evidence type="ECO:0000313" key="3">
    <source>
        <dbReference type="Proteomes" id="UP001190700"/>
    </source>
</evidence>
<evidence type="ECO:0000256" key="1">
    <source>
        <dbReference type="SAM" id="MobiDB-lite"/>
    </source>
</evidence>